<dbReference type="PROSITE" id="PS50206">
    <property type="entry name" value="RHODANESE_3"/>
    <property type="match status" value="1"/>
</dbReference>
<dbReference type="Gene3D" id="3.40.250.10">
    <property type="entry name" value="Rhodanese-like domain"/>
    <property type="match status" value="1"/>
</dbReference>
<feature type="signal peptide" evidence="1">
    <location>
        <begin position="1"/>
        <end position="19"/>
    </location>
</feature>
<dbReference type="RefSeq" id="XP_022415113.1">
    <property type="nucleotide sequence ID" value="XM_022559405.2"/>
</dbReference>
<protein>
    <submittedName>
        <fullName evidence="4">Thiosulfate:glutathione sulfurtransferase isoform X2</fullName>
    </submittedName>
</protein>
<name>A0A2Y9MCH8_DELLE</name>
<proteinExistence type="predicted"/>
<feature type="domain" description="Rhodanese" evidence="2">
    <location>
        <begin position="39"/>
        <end position="66"/>
    </location>
</feature>
<dbReference type="SUPFAM" id="SSF52821">
    <property type="entry name" value="Rhodanese/Cell cycle control phosphatase"/>
    <property type="match status" value="1"/>
</dbReference>
<dbReference type="AlphaFoldDB" id="A0A2Y9MCH8"/>
<gene>
    <name evidence="4" type="primary">TSTD1</name>
</gene>
<dbReference type="PANTHER" id="PTHR45544:SF1">
    <property type="entry name" value="THIOSULFATE:GLUTATHIONE SULFURTRANSFERASE"/>
    <property type="match status" value="1"/>
</dbReference>
<dbReference type="InterPro" id="IPR036873">
    <property type="entry name" value="Rhodanese-like_dom_sf"/>
</dbReference>
<evidence type="ECO:0000256" key="1">
    <source>
        <dbReference type="SAM" id="SignalP"/>
    </source>
</evidence>
<dbReference type="Pfam" id="PF00581">
    <property type="entry name" value="Rhodanese"/>
    <property type="match status" value="1"/>
</dbReference>
<evidence type="ECO:0000313" key="4">
    <source>
        <dbReference type="RefSeq" id="XP_022415113.1"/>
    </source>
</evidence>
<feature type="chain" id="PRO_5016182586" evidence="1">
    <location>
        <begin position="20"/>
        <end position="122"/>
    </location>
</feature>
<dbReference type="GO" id="GO:0005737">
    <property type="term" value="C:cytoplasm"/>
    <property type="evidence" value="ECO:0007669"/>
    <property type="project" value="TreeGrafter"/>
</dbReference>
<dbReference type="GeneID" id="111167037"/>
<sequence>MMRAPRGLAGAAFLKLAFAARTMAGEPTVLLPELRSLLASGRARLIDVRSREEAAAGTIPGALNIPGPVLPGPASEPEIAKLPAFHSVLSTPPASVRVGNCPEDGASCFQGFVLHRETKAGR</sequence>
<dbReference type="Proteomes" id="UP000248483">
    <property type="component" value="Unplaced"/>
</dbReference>
<accession>A0A2Y9MCH8</accession>
<dbReference type="CDD" id="cd00158">
    <property type="entry name" value="RHOD"/>
    <property type="match status" value="1"/>
</dbReference>
<reference evidence="4" key="1">
    <citation type="submission" date="2025-08" db="UniProtKB">
        <authorList>
            <consortium name="RefSeq"/>
        </authorList>
    </citation>
    <scope>IDENTIFICATION</scope>
    <source>
        <tissue evidence="4">Blood</tissue>
    </source>
</reference>
<dbReference type="GO" id="GO:0070221">
    <property type="term" value="P:sulfide oxidation, using sulfide:quinone oxidoreductase"/>
    <property type="evidence" value="ECO:0007669"/>
    <property type="project" value="InterPro"/>
</dbReference>
<organism evidence="3 4">
    <name type="scientific">Delphinapterus leucas</name>
    <name type="common">Beluga whale</name>
    <dbReference type="NCBI Taxonomy" id="9749"/>
    <lineage>
        <taxon>Eukaryota</taxon>
        <taxon>Metazoa</taxon>
        <taxon>Chordata</taxon>
        <taxon>Craniata</taxon>
        <taxon>Vertebrata</taxon>
        <taxon>Euteleostomi</taxon>
        <taxon>Mammalia</taxon>
        <taxon>Eutheria</taxon>
        <taxon>Laurasiatheria</taxon>
        <taxon>Artiodactyla</taxon>
        <taxon>Whippomorpha</taxon>
        <taxon>Cetacea</taxon>
        <taxon>Odontoceti</taxon>
        <taxon>Monodontidae</taxon>
        <taxon>Delphinapterus</taxon>
    </lineage>
</organism>
<dbReference type="InterPro" id="IPR001763">
    <property type="entry name" value="Rhodanese-like_dom"/>
</dbReference>
<dbReference type="PANTHER" id="PTHR45544">
    <property type="entry name" value="THIOSULFATE:GLUTATHIONE SULFURTRANSFERASE"/>
    <property type="match status" value="1"/>
</dbReference>
<dbReference type="CTD" id="100131187"/>
<evidence type="ECO:0000313" key="3">
    <source>
        <dbReference type="Proteomes" id="UP000248483"/>
    </source>
</evidence>
<keyword evidence="1" id="KW-0732">Signal</keyword>
<evidence type="ECO:0000259" key="2">
    <source>
        <dbReference type="PROSITE" id="PS50206"/>
    </source>
</evidence>
<keyword evidence="3" id="KW-1185">Reference proteome</keyword>
<dbReference type="GO" id="GO:0050337">
    <property type="term" value="F:thiosulfate-thiol sulfurtransferase activity"/>
    <property type="evidence" value="ECO:0007669"/>
    <property type="project" value="InterPro"/>
</dbReference>
<dbReference type="InterPro" id="IPR042457">
    <property type="entry name" value="TSTD1_mml"/>
</dbReference>